<dbReference type="RefSeq" id="WP_242631724.1">
    <property type="nucleotide sequence ID" value="NZ_SJPI01000001.1"/>
</dbReference>
<gene>
    <name evidence="3" type="primary">rluA_1</name>
    <name evidence="3" type="ORF">Pla22_01960</name>
</gene>
<organism evidence="3 4">
    <name type="scientific">Rubripirellula amarantea</name>
    <dbReference type="NCBI Taxonomy" id="2527999"/>
    <lineage>
        <taxon>Bacteria</taxon>
        <taxon>Pseudomonadati</taxon>
        <taxon>Planctomycetota</taxon>
        <taxon>Planctomycetia</taxon>
        <taxon>Pirellulales</taxon>
        <taxon>Pirellulaceae</taxon>
        <taxon>Rubripirellula</taxon>
    </lineage>
</organism>
<keyword evidence="3" id="KW-0413">Isomerase</keyword>
<dbReference type="GO" id="GO:0000455">
    <property type="term" value="P:enzyme-directed rRNA pseudouridine synthesis"/>
    <property type="evidence" value="ECO:0007669"/>
    <property type="project" value="TreeGrafter"/>
</dbReference>
<dbReference type="InterPro" id="IPR006145">
    <property type="entry name" value="PsdUridine_synth_RsuA/RluA"/>
</dbReference>
<feature type="domain" description="Pseudouridine synthase RsuA/RluA-like" evidence="2">
    <location>
        <begin position="11"/>
        <end position="162"/>
    </location>
</feature>
<accession>A0A5C5WS12</accession>
<evidence type="ECO:0000259" key="2">
    <source>
        <dbReference type="Pfam" id="PF00849"/>
    </source>
</evidence>
<sequence>MIPILQSEPTWIAVDKPAGLPTQAPPQFPSLENALKDQLKDQLGEHARYLAMPHRLDVPVSGVILVALTKKSARLLSEQFRARKVLKTYQAVVAGDATQIDAHWKDWIRKVDQQPRVERASESDPGAQLAETRVTRADFDTVTQTTRLTLNPLTGRMHQLRVGAAWRGFPINGDAIYGPSSDAGIPIALRAVSIEFHDPRSGKRVTVSADPLA</sequence>
<proteinExistence type="inferred from homology"/>
<evidence type="ECO:0000313" key="4">
    <source>
        <dbReference type="Proteomes" id="UP000316598"/>
    </source>
</evidence>
<dbReference type="Gene3D" id="3.30.2350.10">
    <property type="entry name" value="Pseudouridine synthase"/>
    <property type="match status" value="1"/>
</dbReference>
<dbReference type="EMBL" id="SJPI01000001">
    <property type="protein sequence ID" value="TWT52572.1"/>
    <property type="molecule type" value="Genomic_DNA"/>
</dbReference>
<dbReference type="GO" id="GO:0003723">
    <property type="term" value="F:RNA binding"/>
    <property type="evidence" value="ECO:0007669"/>
    <property type="project" value="InterPro"/>
</dbReference>
<dbReference type="GO" id="GO:0160151">
    <property type="term" value="F:tRNA pseudouridine(32) synthase activity"/>
    <property type="evidence" value="ECO:0007669"/>
    <property type="project" value="UniProtKB-EC"/>
</dbReference>
<dbReference type="AlphaFoldDB" id="A0A5C5WS12"/>
<dbReference type="SUPFAM" id="SSF55120">
    <property type="entry name" value="Pseudouridine synthase"/>
    <property type="match status" value="1"/>
</dbReference>
<evidence type="ECO:0000256" key="1">
    <source>
        <dbReference type="ARBA" id="ARBA00010876"/>
    </source>
</evidence>
<name>A0A5C5WS12_9BACT</name>
<dbReference type="PANTHER" id="PTHR21600">
    <property type="entry name" value="MITOCHONDRIAL RNA PSEUDOURIDINE SYNTHASE"/>
    <property type="match status" value="1"/>
</dbReference>
<comment type="caution">
    <text evidence="3">The sequence shown here is derived from an EMBL/GenBank/DDBJ whole genome shotgun (WGS) entry which is preliminary data.</text>
</comment>
<dbReference type="InterPro" id="IPR050188">
    <property type="entry name" value="RluA_PseudoU_synthase"/>
</dbReference>
<reference evidence="3 4" key="1">
    <citation type="submission" date="2019-02" db="EMBL/GenBank/DDBJ databases">
        <title>Deep-cultivation of Planctomycetes and their phenomic and genomic characterization uncovers novel biology.</title>
        <authorList>
            <person name="Wiegand S."/>
            <person name="Jogler M."/>
            <person name="Boedeker C."/>
            <person name="Pinto D."/>
            <person name="Vollmers J."/>
            <person name="Rivas-Marin E."/>
            <person name="Kohn T."/>
            <person name="Peeters S.H."/>
            <person name="Heuer A."/>
            <person name="Rast P."/>
            <person name="Oberbeckmann S."/>
            <person name="Bunk B."/>
            <person name="Jeske O."/>
            <person name="Meyerdierks A."/>
            <person name="Storesund J.E."/>
            <person name="Kallscheuer N."/>
            <person name="Luecker S."/>
            <person name="Lage O.M."/>
            <person name="Pohl T."/>
            <person name="Merkel B.J."/>
            <person name="Hornburger P."/>
            <person name="Mueller R.-W."/>
            <person name="Bruemmer F."/>
            <person name="Labrenz M."/>
            <person name="Spormann A.M."/>
            <person name="Op Den Camp H."/>
            <person name="Overmann J."/>
            <person name="Amann R."/>
            <person name="Jetten M.S.M."/>
            <person name="Mascher T."/>
            <person name="Medema M.H."/>
            <person name="Devos D.P."/>
            <person name="Kaster A.-K."/>
            <person name="Ovreas L."/>
            <person name="Rohde M."/>
            <person name="Galperin M.Y."/>
            <person name="Jogler C."/>
        </authorList>
    </citation>
    <scope>NUCLEOTIDE SEQUENCE [LARGE SCALE GENOMIC DNA]</scope>
    <source>
        <strain evidence="3 4">Pla22</strain>
    </source>
</reference>
<protein>
    <submittedName>
        <fullName evidence="3">Ribosomal large subunit pseudouridine synthase A</fullName>
        <ecNumber evidence="3">5.4.99.28</ecNumber>
    </submittedName>
</protein>
<dbReference type="InterPro" id="IPR020103">
    <property type="entry name" value="PsdUridine_synth_cat_dom_sf"/>
</dbReference>
<comment type="similarity">
    <text evidence="1">Belongs to the pseudouridine synthase RluA family.</text>
</comment>
<dbReference type="Pfam" id="PF00849">
    <property type="entry name" value="PseudoU_synth_2"/>
    <property type="match status" value="1"/>
</dbReference>
<dbReference type="Proteomes" id="UP000316598">
    <property type="component" value="Unassembled WGS sequence"/>
</dbReference>
<dbReference type="EC" id="5.4.99.28" evidence="3"/>
<keyword evidence="4" id="KW-1185">Reference proteome</keyword>
<dbReference type="CDD" id="cd02869">
    <property type="entry name" value="PseudoU_synth_RluA_like"/>
    <property type="match status" value="1"/>
</dbReference>
<dbReference type="PANTHER" id="PTHR21600:SF87">
    <property type="entry name" value="RNA PSEUDOURIDYLATE SYNTHASE DOMAIN-CONTAINING PROTEIN 1"/>
    <property type="match status" value="1"/>
</dbReference>
<evidence type="ECO:0000313" key="3">
    <source>
        <dbReference type="EMBL" id="TWT52572.1"/>
    </source>
</evidence>